<dbReference type="VEuPathDB" id="FungiDB:BO72DRAFT_514384"/>
<keyword evidence="4" id="KW-0560">Oxidoreductase</keyword>
<dbReference type="AlphaFoldDB" id="A0A8G1RLY2"/>
<dbReference type="GO" id="GO:0004497">
    <property type="term" value="F:monooxygenase activity"/>
    <property type="evidence" value="ECO:0007669"/>
    <property type="project" value="UniProtKB-KW"/>
</dbReference>
<dbReference type="Gene3D" id="3.50.50.60">
    <property type="entry name" value="FAD/NAD(P)-binding domain"/>
    <property type="match status" value="1"/>
</dbReference>
<dbReference type="PANTHER" id="PTHR13789:SF309">
    <property type="entry name" value="PUTATIVE (AFU_ORTHOLOGUE AFUA_6G14510)-RELATED"/>
    <property type="match status" value="1"/>
</dbReference>
<proteinExistence type="inferred from homology"/>
<dbReference type="SUPFAM" id="SSF51905">
    <property type="entry name" value="FAD/NAD(P)-binding domain"/>
    <property type="match status" value="1"/>
</dbReference>
<dbReference type="InterPro" id="IPR002938">
    <property type="entry name" value="FAD-bd"/>
</dbReference>
<dbReference type="InterPro" id="IPR050493">
    <property type="entry name" value="FAD-dep_Monooxygenase_BioMet"/>
</dbReference>
<reference evidence="7 8" key="1">
    <citation type="submission" date="2018-02" db="EMBL/GenBank/DDBJ databases">
        <title>The genomes of Aspergillus section Nigri reveals drivers in fungal speciation.</title>
        <authorList>
            <consortium name="DOE Joint Genome Institute"/>
            <person name="Vesth T.C."/>
            <person name="Nybo J."/>
            <person name="Theobald S."/>
            <person name="Brandl J."/>
            <person name="Frisvad J.C."/>
            <person name="Nielsen K.F."/>
            <person name="Lyhne E.K."/>
            <person name="Kogle M.E."/>
            <person name="Kuo A."/>
            <person name="Riley R."/>
            <person name="Clum A."/>
            <person name="Nolan M."/>
            <person name="Lipzen A."/>
            <person name="Salamov A."/>
            <person name="Henrissat B."/>
            <person name="Wiebenga A."/>
            <person name="De vries R.P."/>
            <person name="Grigoriev I.V."/>
            <person name="Mortensen U.H."/>
            <person name="Andersen M.R."/>
            <person name="Baker S.E."/>
        </authorList>
    </citation>
    <scope>NUCLEOTIDE SEQUENCE [LARGE SCALE GENOMIC DNA]</scope>
    <source>
        <strain evidence="7 8">CBS 313.89</strain>
    </source>
</reference>
<dbReference type="PRINTS" id="PR00420">
    <property type="entry name" value="RNGMNOXGNASE"/>
</dbReference>
<evidence type="ECO:0000313" key="8">
    <source>
        <dbReference type="Proteomes" id="UP000249789"/>
    </source>
</evidence>
<evidence type="ECO:0000256" key="3">
    <source>
        <dbReference type="ARBA" id="ARBA00022827"/>
    </source>
</evidence>
<dbReference type="GeneID" id="63866847"/>
<protein>
    <submittedName>
        <fullName evidence="7">FAD/NAD(P)-binding domain-containing protein</fullName>
    </submittedName>
</protein>
<dbReference type="Pfam" id="PF01494">
    <property type="entry name" value="FAD_binding_3"/>
    <property type="match status" value="1"/>
</dbReference>
<keyword evidence="2" id="KW-0285">Flavoprotein</keyword>
<dbReference type="OrthoDB" id="10029326at2759"/>
<dbReference type="InterPro" id="IPR036188">
    <property type="entry name" value="FAD/NAD-bd_sf"/>
</dbReference>
<keyword evidence="3" id="KW-0274">FAD</keyword>
<name>A0A8G1RLY2_9EURO</name>
<keyword evidence="5" id="KW-0503">Monooxygenase</keyword>
<evidence type="ECO:0000256" key="2">
    <source>
        <dbReference type="ARBA" id="ARBA00022630"/>
    </source>
</evidence>
<feature type="domain" description="FAD-binding" evidence="6">
    <location>
        <begin position="6"/>
        <end position="332"/>
    </location>
</feature>
<evidence type="ECO:0000256" key="1">
    <source>
        <dbReference type="ARBA" id="ARBA00007992"/>
    </source>
</evidence>
<dbReference type="EMBL" id="KZ824660">
    <property type="protein sequence ID" value="RAK75179.1"/>
    <property type="molecule type" value="Genomic_DNA"/>
</dbReference>
<comment type="similarity">
    <text evidence="1">Belongs to the paxM FAD-dependent monooxygenase family.</text>
</comment>
<dbReference type="PANTHER" id="PTHR13789">
    <property type="entry name" value="MONOOXYGENASE"/>
    <property type="match status" value="1"/>
</dbReference>
<dbReference type="GO" id="GO:0071949">
    <property type="term" value="F:FAD binding"/>
    <property type="evidence" value="ECO:0007669"/>
    <property type="project" value="InterPro"/>
</dbReference>
<evidence type="ECO:0000256" key="4">
    <source>
        <dbReference type="ARBA" id="ARBA00023002"/>
    </source>
</evidence>
<accession>A0A8G1RLY2</accession>
<gene>
    <name evidence="7" type="ORF">BO72DRAFT_514384</name>
</gene>
<keyword evidence="8" id="KW-1185">Reference proteome</keyword>
<organism evidence="7 8">
    <name type="scientific">Aspergillus fijiensis CBS 313.89</name>
    <dbReference type="NCBI Taxonomy" id="1448319"/>
    <lineage>
        <taxon>Eukaryota</taxon>
        <taxon>Fungi</taxon>
        <taxon>Dikarya</taxon>
        <taxon>Ascomycota</taxon>
        <taxon>Pezizomycotina</taxon>
        <taxon>Eurotiomycetes</taxon>
        <taxon>Eurotiomycetidae</taxon>
        <taxon>Eurotiales</taxon>
        <taxon>Aspergillaceae</taxon>
        <taxon>Aspergillus</taxon>
    </lineage>
</organism>
<evidence type="ECO:0000259" key="6">
    <source>
        <dbReference type="Pfam" id="PF01494"/>
    </source>
</evidence>
<sequence>MATSPTVLIIGCGIAGPVLAILLKQRGYAPIVFERVSALGEAGASLLIQPNGMKVLNLLYMAKSLEQEFQPLRGYWHGTPDGHTLASSALAREFKTRYGFSVVGIRRSELNLRLKTLLLDQGIEVREGWELLHIEEHGDSVTARFTNGQSKTGSFLVGCDGIKAASRREILRNHHDSKEGPPMFTGLTQTAGISPTPATLQDRAGQMSNWYGEGIHVIAYPVSKTHTSWAVTLPDANEQPETWRLSGAEELAARRGELQAQLAGFEPAVLQLVTDAERLIKYGLFDREELTAEQWYSRRCVLVGDAAHPTSPHIGQGANQALEDCYHLSHLLPDLQQSSISAAETTQLRDVNLTEIFRAFAQLRQPRTSKLVKEALRQGEQRVVVGGPTRCRERDARIAVAWKDSEVLLENFDRLLREPF</sequence>
<dbReference type="RefSeq" id="XP_040799189.1">
    <property type="nucleotide sequence ID" value="XM_040949513.1"/>
</dbReference>
<evidence type="ECO:0000313" key="7">
    <source>
        <dbReference type="EMBL" id="RAK75179.1"/>
    </source>
</evidence>
<evidence type="ECO:0000256" key="5">
    <source>
        <dbReference type="ARBA" id="ARBA00023033"/>
    </source>
</evidence>
<dbReference type="Proteomes" id="UP000249789">
    <property type="component" value="Unassembled WGS sequence"/>
</dbReference>